<dbReference type="SUPFAM" id="SSF56784">
    <property type="entry name" value="HAD-like"/>
    <property type="match status" value="1"/>
</dbReference>
<evidence type="ECO:0008006" key="3">
    <source>
        <dbReference type="Google" id="ProtNLM"/>
    </source>
</evidence>
<dbReference type="SFLD" id="SFLDS00003">
    <property type="entry name" value="Haloacid_Dehalogenase"/>
    <property type="match status" value="1"/>
</dbReference>
<dbReference type="NCBIfam" id="TIGR00099">
    <property type="entry name" value="Cof-subfamily"/>
    <property type="match status" value="1"/>
</dbReference>
<name>A0A1B7KSD9_PARTM</name>
<dbReference type="AlphaFoldDB" id="A0A1B7KSD9"/>
<dbReference type="Pfam" id="PF08282">
    <property type="entry name" value="Hydrolase_3"/>
    <property type="match status" value="1"/>
</dbReference>
<dbReference type="InterPro" id="IPR036412">
    <property type="entry name" value="HAD-like_sf"/>
</dbReference>
<evidence type="ECO:0000313" key="2">
    <source>
        <dbReference type="Proteomes" id="UP000078290"/>
    </source>
</evidence>
<dbReference type="CDD" id="cd07516">
    <property type="entry name" value="HAD_Pase"/>
    <property type="match status" value="1"/>
</dbReference>
<reference evidence="2" key="1">
    <citation type="submission" date="2016-05" db="EMBL/GenBank/DDBJ databases">
        <authorList>
            <person name="Wang W."/>
            <person name="Zhu L."/>
        </authorList>
    </citation>
    <scope>NUCLEOTIDE SEQUENCE [LARGE SCALE GENOMIC DNA]</scope>
    <source>
        <strain evidence="2">W-2</strain>
    </source>
</reference>
<dbReference type="PROSITE" id="PS01229">
    <property type="entry name" value="COF_2"/>
    <property type="match status" value="1"/>
</dbReference>
<dbReference type="PANTHER" id="PTHR10000">
    <property type="entry name" value="PHOSPHOSERINE PHOSPHATASE"/>
    <property type="match status" value="1"/>
</dbReference>
<protein>
    <recommendedName>
        <fullName evidence="3">HAD family phosphatase</fullName>
    </recommendedName>
</protein>
<sequence length="264" mass="29595">MKLIAIDMDGTLLNENLVISKKTVEAIKRVQRKGHIVIIATGRAYLDALKIIQESGLRCPILSVNGAILYNEDGERIFDCTMNCSTVEQIISLLQEEDLYCEIYTNVATYRLNGGKDKLLIELDRLKKSVLQINEDHLWNIAQKQFRQAGVVNIDNFSSVFVNKDHRYYKILAFSFDQNKLSKVKSKLKALNGIAISGSSDYNIEVTNELAQKGASLIKAAEYYQIPMSETVAIGDSYNDVSMFRVAGVSIAMGNAEEIINVYH</sequence>
<dbReference type="InterPro" id="IPR000150">
    <property type="entry name" value="Cof"/>
</dbReference>
<evidence type="ECO:0000313" key="1">
    <source>
        <dbReference type="EMBL" id="OAT72960.1"/>
    </source>
</evidence>
<dbReference type="Gene3D" id="3.30.1240.10">
    <property type="match status" value="1"/>
</dbReference>
<dbReference type="RefSeq" id="WP_064551929.1">
    <property type="nucleotide sequence ID" value="NZ_LXMA01000023.1"/>
</dbReference>
<dbReference type="PROSITE" id="PS01228">
    <property type="entry name" value="COF_1"/>
    <property type="match status" value="1"/>
</dbReference>
<dbReference type="Gene3D" id="3.40.50.1000">
    <property type="entry name" value="HAD superfamily/HAD-like"/>
    <property type="match status" value="1"/>
</dbReference>
<proteinExistence type="predicted"/>
<dbReference type="Proteomes" id="UP000078290">
    <property type="component" value="Unassembled WGS sequence"/>
</dbReference>
<organism evidence="1 2">
    <name type="scientific">Parageobacillus thermoglucosidasius</name>
    <name type="common">Geobacillus thermoglucosidasius</name>
    <dbReference type="NCBI Taxonomy" id="1426"/>
    <lineage>
        <taxon>Bacteria</taxon>
        <taxon>Bacillati</taxon>
        <taxon>Bacillota</taxon>
        <taxon>Bacilli</taxon>
        <taxon>Bacillales</taxon>
        <taxon>Anoxybacillaceae</taxon>
        <taxon>Parageobacillus</taxon>
    </lineage>
</organism>
<dbReference type="GO" id="GO:0016791">
    <property type="term" value="F:phosphatase activity"/>
    <property type="evidence" value="ECO:0007669"/>
    <property type="project" value="TreeGrafter"/>
</dbReference>
<accession>A0A1B7KSD9</accession>
<dbReference type="GO" id="GO:0000287">
    <property type="term" value="F:magnesium ion binding"/>
    <property type="evidence" value="ECO:0007669"/>
    <property type="project" value="TreeGrafter"/>
</dbReference>
<gene>
    <name evidence="1" type="ORF">A7K69_08520</name>
</gene>
<dbReference type="OrthoDB" id="9806027at2"/>
<dbReference type="EMBL" id="LXMA01000023">
    <property type="protein sequence ID" value="OAT72960.1"/>
    <property type="molecule type" value="Genomic_DNA"/>
</dbReference>
<dbReference type="InterPro" id="IPR023214">
    <property type="entry name" value="HAD_sf"/>
</dbReference>
<dbReference type="GO" id="GO:0005829">
    <property type="term" value="C:cytosol"/>
    <property type="evidence" value="ECO:0007669"/>
    <property type="project" value="TreeGrafter"/>
</dbReference>
<dbReference type="SFLD" id="SFLDG01140">
    <property type="entry name" value="C2.B:_Phosphomannomutase_and_P"/>
    <property type="match status" value="1"/>
</dbReference>
<dbReference type="NCBIfam" id="TIGR01484">
    <property type="entry name" value="HAD-SF-IIB"/>
    <property type="match status" value="1"/>
</dbReference>
<comment type="caution">
    <text evidence="1">The sequence shown here is derived from an EMBL/GenBank/DDBJ whole genome shotgun (WGS) entry which is preliminary data.</text>
</comment>
<dbReference type="PANTHER" id="PTHR10000:SF55">
    <property type="entry name" value="5-AMINO-6-(5-PHOSPHO-D-RIBITYLAMINO)URACIL PHOSPHATASE YCSE"/>
    <property type="match status" value="1"/>
</dbReference>
<dbReference type="InterPro" id="IPR006379">
    <property type="entry name" value="HAD-SF_hydro_IIB"/>
</dbReference>